<feature type="region of interest" description="Disordered" evidence="1">
    <location>
        <begin position="1"/>
        <end position="32"/>
    </location>
</feature>
<gene>
    <name evidence="3" type="ORF">HPP92_014491</name>
</gene>
<sequence length="290" mass="32439">MASPSSPPATAASPGADSPPAPPISRRGLPPPCWSHDETLALIESYRDKWHALRRGNLRAADWEEVATIVSRRCSGLPSSTPKTSVQCRHKIEKLRKRFRSERLRSLNLRPQAPPSSSWPFFPLLDSLDHPPRPADSGSDSDAVGKNRRVSNGAVGLRFSIPKAVRSKIANPSSGSIRDGKPMTGFGIVGAKPAMEEMRRRLERKRKEERERQAGAVGEVVSALRMVGDGFIKMERMKMDMARETERMKMQMELKRTEMILDLQRQIVDMFMEGLVVGERKKKSKISTET</sequence>
<reference evidence="3 4" key="1">
    <citation type="journal article" date="2020" name="Nat. Food">
        <title>A phased Vanilla planifolia genome enables genetic improvement of flavour and production.</title>
        <authorList>
            <person name="Hasing T."/>
            <person name="Tang H."/>
            <person name="Brym M."/>
            <person name="Khazi F."/>
            <person name="Huang T."/>
            <person name="Chambers A.H."/>
        </authorList>
    </citation>
    <scope>NUCLEOTIDE SEQUENCE [LARGE SCALE GENOMIC DNA]</scope>
    <source>
        <tissue evidence="3">Leaf</tissue>
    </source>
</reference>
<evidence type="ECO:0000256" key="1">
    <source>
        <dbReference type="SAM" id="MobiDB-lite"/>
    </source>
</evidence>
<dbReference type="Proteomes" id="UP000639772">
    <property type="component" value="Chromosome 7"/>
</dbReference>
<feature type="compositionally biased region" description="Low complexity" evidence="1">
    <location>
        <begin position="1"/>
        <end position="16"/>
    </location>
</feature>
<organism evidence="3 4">
    <name type="scientific">Vanilla planifolia</name>
    <name type="common">Vanilla</name>
    <dbReference type="NCBI Taxonomy" id="51239"/>
    <lineage>
        <taxon>Eukaryota</taxon>
        <taxon>Viridiplantae</taxon>
        <taxon>Streptophyta</taxon>
        <taxon>Embryophyta</taxon>
        <taxon>Tracheophyta</taxon>
        <taxon>Spermatophyta</taxon>
        <taxon>Magnoliopsida</taxon>
        <taxon>Liliopsida</taxon>
        <taxon>Asparagales</taxon>
        <taxon>Orchidaceae</taxon>
        <taxon>Vanilloideae</taxon>
        <taxon>Vanilleae</taxon>
        <taxon>Vanilla</taxon>
    </lineage>
</organism>
<protein>
    <recommendedName>
        <fullName evidence="2">Myb/SANT-like DNA-binding domain-containing protein</fullName>
    </recommendedName>
</protein>
<dbReference type="Pfam" id="PF13837">
    <property type="entry name" value="Myb_DNA-bind_4"/>
    <property type="match status" value="1"/>
</dbReference>
<dbReference type="InterPro" id="IPR044823">
    <property type="entry name" value="ASIL1/2-like"/>
</dbReference>
<name>A0A835UW99_VANPL</name>
<evidence type="ECO:0000313" key="3">
    <source>
        <dbReference type="EMBL" id="KAG0474805.1"/>
    </source>
</evidence>
<dbReference type="EMBL" id="JADCNM010000007">
    <property type="protein sequence ID" value="KAG0474805.1"/>
    <property type="molecule type" value="Genomic_DNA"/>
</dbReference>
<feature type="region of interest" description="Disordered" evidence="1">
    <location>
        <begin position="130"/>
        <end position="149"/>
    </location>
</feature>
<dbReference type="PANTHER" id="PTHR31307:SF49">
    <property type="entry name" value="ALCOHOL DEHYDROGENASE TRANSCRIPTION FACTOR MYB_SANT-LIKE FAMILY PROTEIN"/>
    <property type="match status" value="1"/>
</dbReference>
<proteinExistence type="predicted"/>
<comment type="caution">
    <text evidence="3">The sequence shown here is derived from an EMBL/GenBank/DDBJ whole genome shotgun (WGS) entry which is preliminary data.</text>
</comment>
<dbReference type="InterPro" id="IPR044822">
    <property type="entry name" value="Myb_DNA-bind_4"/>
</dbReference>
<evidence type="ECO:0000313" key="4">
    <source>
        <dbReference type="Proteomes" id="UP000639772"/>
    </source>
</evidence>
<dbReference type="PANTHER" id="PTHR31307">
    <property type="entry name" value="TRIHELIX TRANSCRIPTION FACTOR ASIL2"/>
    <property type="match status" value="1"/>
</dbReference>
<dbReference type="FunFam" id="1.10.10.60:FF:000152">
    <property type="entry name" value="Trihelix transcription factor ASIL2"/>
    <property type="match status" value="1"/>
</dbReference>
<feature type="compositionally biased region" description="Pro residues" evidence="1">
    <location>
        <begin position="17"/>
        <end position="32"/>
    </location>
</feature>
<evidence type="ECO:0000259" key="2">
    <source>
        <dbReference type="Pfam" id="PF13837"/>
    </source>
</evidence>
<dbReference type="OrthoDB" id="1901794at2759"/>
<accession>A0A835UW99</accession>
<feature type="domain" description="Myb/SANT-like DNA-binding" evidence="2">
    <location>
        <begin position="32"/>
        <end position="128"/>
    </location>
</feature>
<dbReference type="AlphaFoldDB" id="A0A835UW99"/>
<dbReference type="Gene3D" id="1.10.10.60">
    <property type="entry name" value="Homeodomain-like"/>
    <property type="match status" value="1"/>
</dbReference>
<dbReference type="SMART" id="SM00595">
    <property type="entry name" value="MADF"/>
    <property type="match status" value="1"/>
</dbReference>